<evidence type="ECO:0000259" key="1">
    <source>
        <dbReference type="Pfam" id="PF13847"/>
    </source>
</evidence>
<organism evidence="2 3">
    <name type="scientific">Candidatus Yonathbacteria bacterium RIFCSPHIGHO2_01_FULL_51_10</name>
    <dbReference type="NCBI Taxonomy" id="1802723"/>
    <lineage>
        <taxon>Bacteria</taxon>
        <taxon>Candidatus Yonathiibacteriota</taxon>
    </lineage>
</organism>
<accession>A0A1G2S7D5</accession>
<dbReference type="Gene3D" id="3.40.50.150">
    <property type="entry name" value="Vaccinia Virus protein VP39"/>
    <property type="match status" value="1"/>
</dbReference>
<feature type="domain" description="Methyltransferase" evidence="1">
    <location>
        <begin position="20"/>
        <end position="128"/>
    </location>
</feature>
<dbReference type="InterPro" id="IPR025714">
    <property type="entry name" value="Methyltranfer_dom"/>
</dbReference>
<dbReference type="AlphaFoldDB" id="A0A1G2S7D5"/>
<dbReference type="SUPFAM" id="SSF53335">
    <property type="entry name" value="S-adenosyl-L-methionine-dependent methyltransferases"/>
    <property type="match status" value="1"/>
</dbReference>
<dbReference type="STRING" id="1802723.A2675_01040"/>
<dbReference type="InterPro" id="IPR029063">
    <property type="entry name" value="SAM-dependent_MTases_sf"/>
</dbReference>
<sequence length="181" mass="20101">MESFSDPRKVIVELSIAPDAYVVDFGAGSGAYTFAAAEAASDGKVYAVEVQKELVSTLKREAEKKHLGNVEVVWGNVEEHGGTKLKDESVDLVLICNVLFQAEDKNGVAHEAWRILRHDGRVAVIEWADSFGGLGPHVSQLVKSPDARRMFENERFLYEKPIFDAGAHHHGFITKKRNRLL</sequence>
<dbReference type="Proteomes" id="UP000176997">
    <property type="component" value="Unassembled WGS sequence"/>
</dbReference>
<reference evidence="2 3" key="1">
    <citation type="journal article" date="2016" name="Nat. Commun.">
        <title>Thousands of microbial genomes shed light on interconnected biogeochemical processes in an aquifer system.</title>
        <authorList>
            <person name="Anantharaman K."/>
            <person name="Brown C.T."/>
            <person name="Hug L.A."/>
            <person name="Sharon I."/>
            <person name="Castelle C.J."/>
            <person name="Probst A.J."/>
            <person name="Thomas B.C."/>
            <person name="Singh A."/>
            <person name="Wilkins M.J."/>
            <person name="Karaoz U."/>
            <person name="Brodie E.L."/>
            <person name="Williams K.H."/>
            <person name="Hubbard S.S."/>
            <person name="Banfield J.F."/>
        </authorList>
    </citation>
    <scope>NUCLEOTIDE SEQUENCE [LARGE SCALE GENOMIC DNA]</scope>
</reference>
<gene>
    <name evidence="2" type="ORF">A2675_01040</name>
</gene>
<protein>
    <recommendedName>
        <fullName evidence="1">Methyltransferase domain-containing protein</fullName>
    </recommendedName>
</protein>
<evidence type="ECO:0000313" key="3">
    <source>
        <dbReference type="Proteomes" id="UP000176997"/>
    </source>
</evidence>
<dbReference type="Pfam" id="PF13847">
    <property type="entry name" value="Methyltransf_31"/>
    <property type="match status" value="1"/>
</dbReference>
<name>A0A1G2S7D5_9BACT</name>
<dbReference type="EMBL" id="MHUS01000015">
    <property type="protein sequence ID" value="OHA81010.1"/>
    <property type="molecule type" value="Genomic_DNA"/>
</dbReference>
<comment type="caution">
    <text evidence="2">The sequence shown here is derived from an EMBL/GenBank/DDBJ whole genome shotgun (WGS) entry which is preliminary data.</text>
</comment>
<dbReference type="CDD" id="cd02440">
    <property type="entry name" value="AdoMet_MTases"/>
    <property type="match status" value="1"/>
</dbReference>
<evidence type="ECO:0000313" key="2">
    <source>
        <dbReference type="EMBL" id="OHA81010.1"/>
    </source>
</evidence>
<proteinExistence type="predicted"/>